<dbReference type="AlphaFoldDB" id="A0A2K1KVY9"/>
<evidence type="ECO:0000313" key="3">
    <source>
        <dbReference type="Proteomes" id="UP000006727"/>
    </source>
</evidence>
<organism evidence="1">
    <name type="scientific">Physcomitrium patens</name>
    <name type="common">Spreading-leaved earth moss</name>
    <name type="synonym">Physcomitrella patens</name>
    <dbReference type="NCBI Taxonomy" id="3218"/>
    <lineage>
        <taxon>Eukaryota</taxon>
        <taxon>Viridiplantae</taxon>
        <taxon>Streptophyta</taxon>
        <taxon>Embryophyta</taxon>
        <taxon>Bryophyta</taxon>
        <taxon>Bryophytina</taxon>
        <taxon>Bryopsida</taxon>
        <taxon>Funariidae</taxon>
        <taxon>Funariales</taxon>
        <taxon>Funariaceae</taxon>
        <taxon>Physcomitrium</taxon>
    </lineage>
</organism>
<evidence type="ECO:0000313" key="2">
    <source>
        <dbReference type="EnsemblPlants" id="PAC:32941863.CDS.1"/>
    </source>
</evidence>
<sequence>MDTNFDDYGGLVGASFAPRGICLVQVENGGSRESSGEREAQCWQWCFYEAGMDG</sequence>
<dbReference type="InParanoid" id="A0A2K1KVY9"/>
<reference evidence="2" key="3">
    <citation type="submission" date="2020-12" db="UniProtKB">
        <authorList>
            <consortium name="EnsemblPlants"/>
        </authorList>
    </citation>
    <scope>IDENTIFICATION</scope>
</reference>
<name>A0A2K1KVY9_PHYPA</name>
<keyword evidence="3" id="KW-1185">Reference proteome</keyword>
<proteinExistence type="predicted"/>
<dbReference type="EnsemblPlants" id="Pp3c3_24700V3.2">
    <property type="protein sequence ID" value="PAC:32941864.CDS.1"/>
    <property type="gene ID" value="Pp3c3_24700"/>
</dbReference>
<dbReference type="Gramene" id="Pp3c3_24700V3.2">
    <property type="protein sequence ID" value="PAC:32941864.CDS.1"/>
    <property type="gene ID" value="Pp3c3_24700"/>
</dbReference>
<gene>
    <name evidence="1" type="ORF">PHYPA_004910</name>
</gene>
<accession>A0A2K1KVY9</accession>
<evidence type="ECO:0000313" key="1">
    <source>
        <dbReference type="EMBL" id="PNR57916.1"/>
    </source>
</evidence>
<dbReference type="Gramene" id="Pp3c3_24700V3.1">
    <property type="protein sequence ID" value="PAC:32941863.CDS.1"/>
    <property type="gene ID" value="Pp3c3_24700"/>
</dbReference>
<dbReference type="EnsemblPlants" id="Pp3c3_24700V3.1">
    <property type="protein sequence ID" value="PAC:32941863.CDS.1"/>
    <property type="gene ID" value="Pp3c3_24700"/>
</dbReference>
<reference evidence="1 3" key="1">
    <citation type="journal article" date="2008" name="Science">
        <title>The Physcomitrella genome reveals evolutionary insights into the conquest of land by plants.</title>
        <authorList>
            <person name="Rensing S."/>
            <person name="Lang D."/>
            <person name="Zimmer A."/>
            <person name="Terry A."/>
            <person name="Salamov A."/>
            <person name="Shapiro H."/>
            <person name="Nishiyama T."/>
            <person name="Perroud P.-F."/>
            <person name="Lindquist E."/>
            <person name="Kamisugi Y."/>
            <person name="Tanahashi T."/>
            <person name="Sakakibara K."/>
            <person name="Fujita T."/>
            <person name="Oishi K."/>
            <person name="Shin-I T."/>
            <person name="Kuroki Y."/>
            <person name="Toyoda A."/>
            <person name="Suzuki Y."/>
            <person name="Hashimoto A."/>
            <person name="Yamaguchi K."/>
            <person name="Sugano A."/>
            <person name="Kohara Y."/>
            <person name="Fujiyama A."/>
            <person name="Anterola A."/>
            <person name="Aoki S."/>
            <person name="Ashton N."/>
            <person name="Barbazuk W.B."/>
            <person name="Barker E."/>
            <person name="Bennetzen J."/>
            <person name="Bezanilla M."/>
            <person name="Blankenship R."/>
            <person name="Cho S.H."/>
            <person name="Dutcher S."/>
            <person name="Estelle M."/>
            <person name="Fawcett J.A."/>
            <person name="Gundlach H."/>
            <person name="Hanada K."/>
            <person name="Heyl A."/>
            <person name="Hicks K.A."/>
            <person name="Hugh J."/>
            <person name="Lohr M."/>
            <person name="Mayer K."/>
            <person name="Melkozernov A."/>
            <person name="Murata T."/>
            <person name="Nelson D."/>
            <person name="Pils B."/>
            <person name="Prigge M."/>
            <person name="Reiss B."/>
            <person name="Renner T."/>
            <person name="Rombauts S."/>
            <person name="Rushton P."/>
            <person name="Sanderfoot A."/>
            <person name="Schween G."/>
            <person name="Shiu S.-H."/>
            <person name="Stueber K."/>
            <person name="Theodoulou F.L."/>
            <person name="Tu H."/>
            <person name="Van de Peer Y."/>
            <person name="Verrier P.J."/>
            <person name="Waters E."/>
            <person name="Wood A."/>
            <person name="Yang L."/>
            <person name="Cove D."/>
            <person name="Cuming A."/>
            <person name="Hasebe M."/>
            <person name="Lucas S."/>
            <person name="Mishler D.B."/>
            <person name="Reski R."/>
            <person name="Grigoriev I."/>
            <person name="Quatrano R.S."/>
            <person name="Boore J.L."/>
        </authorList>
    </citation>
    <scope>NUCLEOTIDE SEQUENCE [LARGE SCALE GENOMIC DNA]</scope>
    <source>
        <strain evidence="2 3">cv. Gransden 2004</strain>
    </source>
</reference>
<dbReference type="Proteomes" id="UP000006727">
    <property type="component" value="Chromosome 3"/>
</dbReference>
<dbReference type="PaxDb" id="3218-PP1S446_17V6.1"/>
<protein>
    <submittedName>
        <fullName evidence="1 2">Uncharacterized protein</fullName>
    </submittedName>
</protein>
<dbReference type="EMBL" id="ABEU02000003">
    <property type="protein sequence ID" value="PNR57916.1"/>
    <property type="molecule type" value="Genomic_DNA"/>
</dbReference>
<reference evidence="1 3" key="2">
    <citation type="journal article" date="2018" name="Plant J.">
        <title>The Physcomitrella patens chromosome-scale assembly reveals moss genome structure and evolution.</title>
        <authorList>
            <person name="Lang D."/>
            <person name="Ullrich K.K."/>
            <person name="Murat F."/>
            <person name="Fuchs J."/>
            <person name="Jenkins J."/>
            <person name="Haas F.B."/>
            <person name="Piednoel M."/>
            <person name="Gundlach H."/>
            <person name="Van Bel M."/>
            <person name="Meyberg R."/>
            <person name="Vives C."/>
            <person name="Morata J."/>
            <person name="Symeonidi A."/>
            <person name="Hiss M."/>
            <person name="Muchero W."/>
            <person name="Kamisugi Y."/>
            <person name="Saleh O."/>
            <person name="Blanc G."/>
            <person name="Decker E.L."/>
            <person name="van Gessel N."/>
            <person name="Grimwood J."/>
            <person name="Hayes R.D."/>
            <person name="Graham S.W."/>
            <person name="Gunter L.E."/>
            <person name="McDaniel S.F."/>
            <person name="Hoernstein S.N.W."/>
            <person name="Larsson A."/>
            <person name="Li F.W."/>
            <person name="Perroud P.F."/>
            <person name="Phillips J."/>
            <person name="Ranjan P."/>
            <person name="Rokshar D.S."/>
            <person name="Rothfels C.J."/>
            <person name="Schneider L."/>
            <person name="Shu S."/>
            <person name="Stevenson D.W."/>
            <person name="Thummler F."/>
            <person name="Tillich M."/>
            <person name="Villarreal Aguilar J.C."/>
            <person name="Widiez T."/>
            <person name="Wong G.K."/>
            <person name="Wymore A."/>
            <person name="Zhang Y."/>
            <person name="Zimmer A.D."/>
            <person name="Quatrano R.S."/>
            <person name="Mayer K.F.X."/>
            <person name="Goodstein D."/>
            <person name="Casacuberta J.M."/>
            <person name="Vandepoele K."/>
            <person name="Reski R."/>
            <person name="Cuming A.C."/>
            <person name="Tuskan G.A."/>
            <person name="Maumus F."/>
            <person name="Salse J."/>
            <person name="Schmutz J."/>
            <person name="Rensing S.A."/>
        </authorList>
    </citation>
    <scope>NUCLEOTIDE SEQUENCE [LARGE SCALE GENOMIC DNA]</scope>
    <source>
        <strain evidence="2 3">cv. Gransden 2004</strain>
    </source>
</reference>